<keyword evidence="2" id="KW-1185">Reference proteome</keyword>
<evidence type="ECO:0000313" key="1">
    <source>
        <dbReference type="EMBL" id="RKO91959.1"/>
    </source>
</evidence>
<accession>A0A4P9WGN1</accession>
<reference evidence="2" key="1">
    <citation type="journal article" date="2018" name="Nat. Microbiol.">
        <title>Leveraging single-cell genomics to expand the fungal tree of life.</title>
        <authorList>
            <person name="Ahrendt S.R."/>
            <person name="Quandt C.A."/>
            <person name="Ciobanu D."/>
            <person name="Clum A."/>
            <person name="Salamov A."/>
            <person name="Andreopoulos B."/>
            <person name="Cheng J.F."/>
            <person name="Woyke T."/>
            <person name="Pelin A."/>
            <person name="Henrissat B."/>
            <person name="Reynolds N.K."/>
            <person name="Benny G.L."/>
            <person name="Smith M.E."/>
            <person name="James T.Y."/>
            <person name="Grigoriev I.V."/>
        </authorList>
    </citation>
    <scope>NUCLEOTIDE SEQUENCE [LARGE SCALE GENOMIC DNA]</scope>
</reference>
<dbReference type="OrthoDB" id="9988732at2759"/>
<proteinExistence type="predicted"/>
<dbReference type="EMBL" id="KZ994828">
    <property type="protein sequence ID" value="RKO91959.1"/>
    <property type="molecule type" value="Genomic_DNA"/>
</dbReference>
<gene>
    <name evidence="1" type="ORF">BDK51DRAFT_37331</name>
</gene>
<name>A0A4P9WGN1_9FUNG</name>
<sequence>MPLNYDKWNKLEDYSSSEDEEATKAARRLRAPSMNEARPGAKLITVPWDSTCEAIRWALDRHGLAYIEYDNPWGIHLWDTLGYSDPFPRPQQKP</sequence>
<organism evidence="1 2">
    <name type="scientific">Blyttiomyces helicus</name>
    <dbReference type="NCBI Taxonomy" id="388810"/>
    <lineage>
        <taxon>Eukaryota</taxon>
        <taxon>Fungi</taxon>
        <taxon>Fungi incertae sedis</taxon>
        <taxon>Chytridiomycota</taxon>
        <taxon>Chytridiomycota incertae sedis</taxon>
        <taxon>Chytridiomycetes</taxon>
        <taxon>Chytridiomycetes incertae sedis</taxon>
        <taxon>Blyttiomyces</taxon>
    </lineage>
</organism>
<evidence type="ECO:0000313" key="2">
    <source>
        <dbReference type="Proteomes" id="UP000269721"/>
    </source>
</evidence>
<dbReference type="AlphaFoldDB" id="A0A4P9WGN1"/>
<protein>
    <submittedName>
        <fullName evidence="1">Uncharacterized protein</fullName>
    </submittedName>
</protein>
<dbReference type="Proteomes" id="UP000269721">
    <property type="component" value="Unassembled WGS sequence"/>
</dbReference>